<dbReference type="EMBL" id="CP000153">
    <property type="protein sequence ID" value="ABB45247.1"/>
    <property type="molecule type" value="Genomic_DNA"/>
</dbReference>
<dbReference type="KEGG" id="tdn:Suden_1973"/>
<dbReference type="Proteomes" id="UP000002714">
    <property type="component" value="Chromosome"/>
</dbReference>
<dbReference type="Gene3D" id="3.40.50.720">
    <property type="entry name" value="NAD(P)-binding Rossmann-like Domain"/>
    <property type="match status" value="1"/>
</dbReference>
<reference evidence="1 2" key="1">
    <citation type="journal article" date="2008" name="Appl. Environ. Microbiol.">
        <title>Genome of the epsilonproteobacterial chemolithoautotroph Sulfurimonas denitrificans.</title>
        <authorList>
            <person name="Sievert S.M."/>
            <person name="Scott K.M."/>
            <person name="Klotz M.G."/>
            <person name="Chain P.S.G."/>
            <person name="Hauser L.J."/>
            <person name="Hemp J."/>
            <person name="Huegler M."/>
            <person name="Land M."/>
            <person name="Lapidus A."/>
            <person name="Larimer F.W."/>
            <person name="Lucas S."/>
            <person name="Malfatti S.A."/>
            <person name="Meyer F."/>
            <person name="Paulsen I.T."/>
            <person name="Ren Q."/>
            <person name="Simon J."/>
            <person name="Bailey K."/>
            <person name="Diaz E."/>
            <person name="Fitzpatrick K.A."/>
            <person name="Glover B."/>
            <person name="Gwatney N."/>
            <person name="Korajkic A."/>
            <person name="Long A."/>
            <person name="Mobberley J.M."/>
            <person name="Pantry S.N."/>
            <person name="Pazder G."/>
            <person name="Peterson S."/>
            <person name="Quintanilla J.D."/>
            <person name="Sprinkle R."/>
            <person name="Stephens J."/>
            <person name="Thomas P."/>
            <person name="Vaughn R."/>
            <person name="Weber M.J."/>
            <person name="Wooten L.L."/>
        </authorList>
    </citation>
    <scope>NUCLEOTIDE SEQUENCE [LARGE SCALE GENOMIC DNA]</scope>
    <source>
        <strain evidence="2">ATCC 33889 / DSM 1251</strain>
    </source>
</reference>
<dbReference type="OrthoDB" id="751203at2"/>
<dbReference type="eggNOG" id="COG0451">
    <property type="taxonomic scope" value="Bacteria"/>
</dbReference>
<organism evidence="1 2">
    <name type="scientific">Sulfurimonas denitrificans (strain ATCC 33889 / DSM 1251)</name>
    <name type="common">Thiomicrospira denitrificans (strain ATCC 33889 / DSM 1251)</name>
    <dbReference type="NCBI Taxonomy" id="326298"/>
    <lineage>
        <taxon>Bacteria</taxon>
        <taxon>Pseudomonadati</taxon>
        <taxon>Campylobacterota</taxon>
        <taxon>Epsilonproteobacteria</taxon>
        <taxon>Campylobacterales</taxon>
        <taxon>Sulfurimonadaceae</taxon>
        <taxon>Sulfurimonas</taxon>
    </lineage>
</organism>
<accession>Q30P34</accession>
<evidence type="ECO:0000313" key="1">
    <source>
        <dbReference type="EMBL" id="ABB45247.1"/>
    </source>
</evidence>
<sequence length="231" mass="25996">MSKSKSVGILGCGWLGKPLSIELQKSFSVECFSRENTLDNSSFWQSDIVIIAIHTKENYLDTVQKIATLTNSASDIILMSSISVYREFDEDVDESALITKGSLMKEAEDLLLAQRKRVLILRLGGLMGSDRVAGVWKSATAFSDGFVNYIHRDDVIAIINKILHVEVNSGIYNLVAPNHPTRLEIHQKNSKKHNKEIGAFEGFSKRRVLAKKIIDELGYDFSYPNPLEFWD</sequence>
<evidence type="ECO:0000313" key="2">
    <source>
        <dbReference type="Proteomes" id="UP000002714"/>
    </source>
</evidence>
<dbReference type="RefSeq" id="WP_011373587.1">
    <property type="nucleotide sequence ID" value="NC_007575.1"/>
</dbReference>
<dbReference type="HOGENOM" id="CLU_007383_11_1_7"/>
<gene>
    <name evidence="1" type="ordered locus">Suden_1973</name>
</gene>
<dbReference type="SUPFAM" id="SSF51735">
    <property type="entry name" value="NAD(P)-binding Rossmann-fold domains"/>
    <property type="match status" value="1"/>
</dbReference>
<keyword evidence="2" id="KW-1185">Reference proteome</keyword>
<dbReference type="InterPro" id="IPR036291">
    <property type="entry name" value="NAD(P)-bd_dom_sf"/>
</dbReference>
<proteinExistence type="predicted"/>
<dbReference type="AlphaFoldDB" id="Q30P34"/>
<protein>
    <submittedName>
        <fullName evidence="1">Uncharacterized protein</fullName>
    </submittedName>
</protein>
<dbReference type="STRING" id="326298.Suden_1973"/>
<name>Q30P34_SULDN</name>